<feature type="transmembrane region" description="Helical" evidence="1">
    <location>
        <begin position="16"/>
        <end position="35"/>
    </location>
</feature>
<evidence type="ECO:0000313" key="3">
    <source>
        <dbReference type="Proteomes" id="UP000644147"/>
    </source>
</evidence>
<dbReference type="Proteomes" id="UP000644147">
    <property type="component" value="Unassembled WGS sequence"/>
</dbReference>
<keyword evidence="1" id="KW-1133">Transmembrane helix</keyword>
<keyword evidence="1" id="KW-0472">Membrane</keyword>
<keyword evidence="3" id="KW-1185">Reference proteome</keyword>
<comment type="caution">
    <text evidence="2">The sequence shown here is derived from an EMBL/GenBank/DDBJ whole genome shotgun (WGS) entry which is preliminary data.</text>
</comment>
<evidence type="ECO:0008006" key="4">
    <source>
        <dbReference type="Google" id="ProtNLM"/>
    </source>
</evidence>
<keyword evidence="1" id="KW-0812">Transmembrane</keyword>
<dbReference type="EMBL" id="JAEHFX010000005">
    <property type="protein sequence ID" value="MBK0403483.1"/>
    <property type="molecule type" value="Genomic_DNA"/>
</dbReference>
<feature type="transmembrane region" description="Helical" evidence="1">
    <location>
        <begin position="47"/>
        <end position="69"/>
    </location>
</feature>
<gene>
    <name evidence="2" type="ORF">I5M27_10840</name>
</gene>
<evidence type="ECO:0000313" key="2">
    <source>
        <dbReference type="EMBL" id="MBK0403483.1"/>
    </source>
</evidence>
<sequence length="167" mass="18802">MAAKILFSETQRFKQWWLWAILIFAAGIPFFAIYHEMQKPEAFADGAVNAGLVLSMIVIIPLVALFMFIKLETRVTESGIAVKLFPLHLKFREFPWSEMEQIYVRKYSPLGEFGGWGLRYGFGGLAYNIAGNQGIQIVFKSGKKLLIGTQKPEEAAASLKQIQPVSK</sequence>
<reference evidence="2 3" key="1">
    <citation type="submission" date="2020-12" db="EMBL/GenBank/DDBJ databases">
        <title>Bacterial novel species Adhaeribacter sp. BT258 isolated from soil.</title>
        <authorList>
            <person name="Jung H.-Y."/>
        </authorList>
    </citation>
    <scope>NUCLEOTIDE SEQUENCE [LARGE SCALE GENOMIC DNA]</scope>
    <source>
        <strain evidence="2 3">BT258</strain>
    </source>
</reference>
<accession>A0ABS1C261</accession>
<dbReference type="RefSeq" id="WP_200506239.1">
    <property type="nucleotide sequence ID" value="NZ_JAEHFX010000005.1"/>
</dbReference>
<proteinExistence type="predicted"/>
<evidence type="ECO:0000256" key="1">
    <source>
        <dbReference type="SAM" id="Phobius"/>
    </source>
</evidence>
<protein>
    <recommendedName>
        <fullName evidence="4">PH domain-containing protein</fullName>
    </recommendedName>
</protein>
<organism evidence="2 3">
    <name type="scientific">Adhaeribacter terrigena</name>
    <dbReference type="NCBI Taxonomy" id="2793070"/>
    <lineage>
        <taxon>Bacteria</taxon>
        <taxon>Pseudomonadati</taxon>
        <taxon>Bacteroidota</taxon>
        <taxon>Cytophagia</taxon>
        <taxon>Cytophagales</taxon>
        <taxon>Hymenobacteraceae</taxon>
        <taxon>Adhaeribacter</taxon>
    </lineage>
</organism>
<name>A0ABS1C261_9BACT</name>